<protein>
    <submittedName>
        <fullName evidence="1">Uncharacterized protein</fullName>
    </submittedName>
</protein>
<evidence type="ECO:0000313" key="2">
    <source>
        <dbReference type="Proteomes" id="UP000199598"/>
    </source>
</evidence>
<dbReference type="Proteomes" id="UP000199598">
    <property type="component" value="Unassembled WGS sequence"/>
</dbReference>
<organism evidence="1 2">
    <name type="scientific">Pseudovibrio ascidiaceicola</name>
    <dbReference type="NCBI Taxonomy" id="285279"/>
    <lineage>
        <taxon>Bacteria</taxon>
        <taxon>Pseudomonadati</taxon>
        <taxon>Pseudomonadota</taxon>
        <taxon>Alphaproteobacteria</taxon>
        <taxon>Hyphomicrobiales</taxon>
        <taxon>Stappiaceae</taxon>
        <taxon>Pseudovibrio</taxon>
    </lineage>
</organism>
<proteinExistence type="predicted"/>
<comment type="caution">
    <text evidence="1">The sequence shown here is derived from an EMBL/GenBank/DDBJ whole genome shotgun (WGS) entry which is preliminary data.</text>
</comment>
<gene>
    <name evidence="1" type="ORF">SAMN04488518_11325</name>
</gene>
<accession>A0A1I4DWD2</accession>
<reference evidence="1 2" key="1">
    <citation type="submission" date="2016-10" db="EMBL/GenBank/DDBJ databases">
        <authorList>
            <person name="Varghese N."/>
            <person name="Submissions S."/>
        </authorList>
    </citation>
    <scope>NUCLEOTIDE SEQUENCE [LARGE SCALE GENOMIC DNA]</scope>
    <source>
        <strain evidence="1 2">DSM 16392</strain>
    </source>
</reference>
<sequence length="175" mass="19701">MQWLPGFYWKEKEGKRNTFVGASMQSYEVAILLWEELAMPPAFMWQWQILHKALVKASGGEATKALGTIAAQIAYSHYVGALTAHAPEREEMKKLKYIWGPAEGARIGDGKGIGRVPDDPDILMRVDRYTEDGGQVFWYFLLAKGRELIEDGQRNSKEEAVLAAEEAYDSSLLCK</sequence>
<dbReference type="EMBL" id="FOSK01000013">
    <property type="protein sequence ID" value="SFK97902.1"/>
    <property type="molecule type" value="Genomic_DNA"/>
</dbReference>
<keyword evidence="2" id="KW-1185">Reference proteome</keyword>
<evidence type="ECO:0000313" key="1">
    <source>
        <dbReference type="EMBL" id="SFK97902.1"/>
    </source>
</evidence>
<dbReference type="RefSeq" id="WP_093522564.1">
    <property type="nucleotide sequence ID" value="NZ_FOSK01000013.1"/>
</dbReference>
<name>A0A1I4DWD2_9HYPH</name>